<evidence type="ECO:0000256" key="1">
    <source>
        <dbReference type="ARBA" id="ARBA00008563"/>
    </source>
</evidence>
<organism evidence="4">
    <name type="scientific">Selaginella lepidophylla</name>
    <name type="common">Resurrection plant</name>
    <name type="synonym">Lycopodium lepidophyllum</name>
    <dbReference type="NCBI Taxonomy" id="59777"/>
    <lineage>
        <taxon>Eukaryota</taxon>
        <taxon>Viridiplantae</taxon>
        <taxon>Streptophyta</taxon>
        <taxon>Embryophyta</taxon>
        <taxon>Tracheophyta</taxon>
        <taxon>Lycopodiopsida</taxon>
        <taxon>Selaginellales</taxon>
        <taxon>Selaginellaceae</taxon>
        <taxon>Selaginella</taxon>
    </lineage>
</organism>
<accession>A0A3Q9R479</accession>
<dbReference type="SUPFAM" id="SSF141091">
    <property type="entry name" value="L21p-like"/>
    <property type="match status" value="1"/>
</dbReference>
<dbReference type="Pfam" id="PF00829">
    <property type="entry name" value="Ribosomal_L21p"/>
    <property type="match status" value="1"/>
</dbReference>
<comment type="similarity">
    <text evidence="1">Belongs to the bacterial ribosomal protein bL21 family.</text>
</comment>
<dbReference type="NCBIfam" id="TIGR00061">
    <property type="entry name" value="L21"/>
    <property type="match status" value="1"/>
</dbReference>
<gene>
    <name evidence="4" type="primary">rpl21</name>
</gene>
<dbReference type="InterPro" id="IPR028909">
    <property type="entry name" value="bL21-like"/>
</dbReference>
<dbReference type="InterPro" id="IPR001787">
    <property type="entry name" value="Ribosomal_bL21"/>
</dbReference>
<sequence length="123" mass="13815">MYTYAVIEIGGEQLVVEPGRFYNIRNLTLRDPKSSPSAKVSNCRVLMICRGSTINMGRPWVGGAVIKGRVLRNRNERETAHFYGTCSSKLARFNKSGHRKKLARFVVDNICLDEEGLVPALDE</sequence>
<keyword evidence="4" id="KW-0934">Plastid</keyword>
<dbReference type="GO" id="GO:0006412">
    <property type="term" value="P:translation"/>
    <property type="evidence" value="ECO:0007669"/>
    <property type="project" value="InterPro"/>
</dbReference>
<dbReference type="RefSeq" id="YP_009555781.1">
    <property type="nucleotide sequence ID" value="NC_040927.1"/>
</dbReference>
<dbReference type="GeneID" id="39329508"/>
<dbReference type="GO" id="GO:0003735">
    <property type="term" value="F:structural constituent of ribosome"/>
    <property type="evidence" value="ECO:0007669"/>
    <property type="project" value="InterPro"/>
</dbReference>
<protein>
    <submittedName>
        <fullName evidence="4">Ribosomal protein L21</fullName>
    </submittedName>
</protein>
<geneLocation type="plastid" evidence="4"/>
<dbReference type="GO" id="GO:0005840">
    <property type="term" value="C:ribosome"/>
    <property type="evidence" value="ECO:0007669"/>
    <property type="project" value="UniProtKB-KW"/>
</dbReference>
<proteinExistence type="inferred from homology"/>
<keyword evidence="2 4" id="KW-0689">Ribosomal protein</keyword>
<keyword evidence="3" id="KW-0687">Ribonucleoprotein</keyword>
<evidence type="ECO:0000256" key="2">
    <source>
        <dbReference type="ARBA" id="ARBA00022980"/>
    </source>
</evidence>
<dbReference type="AlphaFoldDB" id="A0A3Q9R479"/>
<dbReference type="EMBL" id="MK089531">
    <property type="protein sequence ID" value="AZU95898.1"/>
    <property type="molecule type" value="Genomic_DNA"/>
</dbReference>
<evidence type="ECO:0000313" key="4">
    <source>
        <dbReference type="EMBL" id="AZU95898.1"/>
    </source>
</evidence>
<dbReference type="GO" id="GO:1990904">
    <property type="term" value="C:ribonucleoprotein complex"/>
    <property type="evidence" value="ECO:0007669"/>
    <property type="project" value="UniProtKB-KW"/>
</dbReference>
<dbReference type="GO" id="GO:0005737">
    <property type="term" value="C:cytoplasm"/>
    <property type="evidence" value="ECO:0007669"/>
    <property type="project" value="UniProtKB-ARBA"/>
</dbReference>
<evidence type="ECO:0000256" key="3">
    <source>
        <dbReference type="ARBA" id="ARBA00023274"/>
    </source>
</evidence>
<name>A0A3Q9R479_SELLP</name>
<dbReference type="GO" id="GO:0003723">
    <property type="term" value="F:RNA binding"/>
    <property type="evidence" value="ECO:0007669"/>
    <property type="project" value="InterPro"/>
</dbReference>
<reference evidence="4" key="1">
    <citation type="journal article" date="2018" name="New Phytol.">
        <title>Lycophyte plastid genomics: extreme variation in GC, gene and intron content and multiple inversions between a direct and inverted orientation of the rRNA repeat.</title>
        <authorList>
            <person name="Mower J.P."/>
            <person name="Ma P.F."/>
            <person name="Grewe F."/>
            <person name="Taylor A."/>
            <person name="Michael T.P."/>
            <person name="VanBuren R."/>
            <person name="Qiu Y.L."/>
        </authorList>
    </citation>
    <scope>NUCLEOTIDE SEQUENCE</scope>
</reference>
<dbReference type="InterPro" id="IPR036164">
    <property type="entry name" value="bL21-like_sf"/>
</dbReference>